<feature type="compositionally biased region" description="Low complexity" evidence="1">
    <location>
        <begin position="62"/>
        <end position="81"/>
    </location>
</feature>
<dbReference type="OrthoDB" id="9812700at2"/>
<dbReference type="Proteomes" id="UP000002415">
    <property type="component" value="Chromosome"/>
</dbReference>
<evidence type="ECO:0000313" key="2">
    <source>
        <dbReference type="EMBL" id="ABS60720.1"/>
    </source>
</evidence>
<dbReference type="KEGG" id="fno:Fnod_0868"/>
<dbReference type="STRING" id="381764.Fnod_0868"/>
<name>A7HLD7_FERNB</name>
<dbReference type="AlphaFoldDB" id="A7HLD7"/>
<organism evidence="2 3">
    <name type="scientific">Fervidobacterium nodosum (strain ATCC 35602 / DSM 5306 / Rt17-B1)</name>
    <dbReference type="NCBI Taxonomy" id="381764"/>
    <lineage>
        <taxon>Bacteria</taxon>
        <taxon>Thermotogati</taxon>
        <taxon>Thermotogota</taxon>
        <taxon>Thermotogae</taxon>
        <taxon>Thermotogales</taxon>
        <taxon>Fervidobacteriaceae</taxon>
        <taxon>Fervidobacterium</taxon>
    </lineage>
</organism>
<gene>
    <name evidence="2" type="ordered locus">Fnod_0868</name>
</gene>
<reference evidence="2 3" key="1">
    <citation type="submission" date="2007-07" db="EMBL/GenBank/DDBJ databases">
        <title>Complete sequence of Fervidobacterium nodosum Rt17-B1.</title>
        <authorList>
            <consortium name="US DOE Joint Genome Institute"/>
            <person name="Copeland A."/>
            <person name="Lucas S."/>
            <person name="Lapidus A."/>
            <person name="Barry K."/>
            <person name="Glavina del Rio T."/>
            <person name="Dalin E."/>
            <person name="Tice H."/>
            <person name="Pitluck S."/>
            <person name="Saunders E."/>
            <person name="Brettin T."/>
            <person name="Bruce D."/>
            <person name="Detter J.C."/>
            <person name="Han C."/>
            <person name="Schmutz J."/>
            <person name="Larimer F."/>
            <person name="Land M."/>
            <person name="Hauser L."/>
            <person name="Kyrpides N."/>
            <person name="Mikhailova N."/>
            <person name="Nelson K."/>
            <person name="Gogarten J.P."/>
            <person name="Noll K."/>
            <person name="Richardson P."/>
        </authorList>
    </citation>
    <scope>NUCLEOTIDE SEQUENCE [LARGE SCALE GENOMIC DNA]</scope>
    <source>
        <strain evidence="3">ATCC 35602 / DSM 5306 / Rt17-B1</strain>
    </source>
</reference>
<dbReference type="HOGENOM" id="CLU_1065321_0_0_0"/>
<proteinExistence type="predicted"/>
<evidence type="ECO:0000256" key="1">
    <source>
        <dbReference type="SAM" id="MobiDB-lite"/>
    </source>
</evidence>
<dbReference type="Pfam" id="PF16258">
    <property type="entry name" value="DUF4912"/>
    <property type="match status" value="1"/>
</dbReference>
<dbReference type="RefSeq" id="WP_011994036.1">
    <property type="nucleotide sequence ID" value="NC_009718.1"/>
</dbReference>
<sequence>MSNWLELEEWLKQERTIQELKAMAKQLGLTVRKQMTKSDVRKMLERFIERAKLATSEKTANVSSATSPSKSSSDSKPVVQPVKEDLTIPETYNKDKLVAMPVNPHWLHFYWDFSQENKEFFKSREIVKVVLRVYDVTYIEFDGTNAHRTFEVTIDPINLKNYYLNVPMPGAHYLGEIGYYDVNGTYKPLIRSNLCKIPVNSPSQSTRERWMDLRKRRRIVMPSGGMLTPIIERVAGSVQGLEHLFRISGAGSISVIRLSGKGM</sequence>
<protein>
    <submittedName>
        <fullName evidence="2">Uncharacterized protein-like protein</fullName>
    </submittedName>
</protein>
<reference evidence="2 3" key="2">
    <citation type="journal article" date="2009" name="Proc. Natl. Acad. Sci. U.S.A.">
        <title>On the chimeric nature, thermophilic origin, and phylogenetic placement of the Thermotogales.</title>
        <authorList>
            <person name="Zhaxybayeva O."/>
            <person name="Swithers K.S."/>
            <person name="Lapierre P."/>
            <person name="Fournier G.P."/>
            <person name="Bickhart D.M."/>
            <person name="DeBoy R.T."/>
            <person name="Nelson K.E."/>
            <person name="Nesbo C.L."/>
            <person name="Doolittle W.F."/>
            <person name="Gogarten J.P."/>
            <person name="Noll K.M."/>
        </authorList>
    </citation>
    <scope>NUCLEOTIDE SEQUENCE [LARGE SCALE GENOMIC DNA]</scope>
    <source>
        <strain evidence="3">ATCC 35602 / DSM 5306 / Rt17-B1</strain>
    </source>
</reference>
<accession>A7HLD7</accession>
<dbReference type="InterPro" id="IPR032585">
    <property type="entry name" value="DUF4912"/>
</dbReference>
<dbReference type="EMBL" id="CP000771">
    <property type="protein sequence ID" value="ABS60720.1"/>
    <property type="molecule type" value="Genomic_DNA"/>
</dbReference>
<keyword evidence="3" id="KW-1185">Reference proteome</keyword>
<feature type="region of interest" description="Disordered" evidence="1">
    <location>
        <begin position="58"/>
        <end position="81"/>
    </location>
</feature>
<dbReference type="eggNOG" id="COG3330">
    <property type="taxonomic scope" value="Bacteria"/>
</dbReference>
<evidence type="ECO:0000313" key="3">
    <source>
        <dbReference type="Proteomes" id="UP000002415"/>
    </source>
</evidence>